<evidence type="ECO:0000256" key="1">
    <source>
        <dbReference type="SAM" id="Coils"/>
    </source>
</evidence>
<accession>A0A1Y1VHR2</accession>
<feature type="non-terminal residue" evidence="2">
    <location>
        <position position="1"/>
    </location>
</feature>
<protein>
    <submittedName>
        <fullName evidence="2">Uncharacterized protein</fullName>
    </submittedName>
</protein>
<gene>
    <name evidence="2" type="ORF">BCR36DRAFT_466901</name>
</gene>
<evidence type="ECO:0000313" key="2">
    <source>
        <dbReference type="EMBL" id="ORX55924.1"/>
    </source>
</evidence>
<keyword evidence="1" id="KW-0175">Coiled coil</keyword>
<keyword evidence="3" id="KW-1185">Reference proteome</keyword>
<proteinExistence type="predicted"/>
<comment type="caution">
    <text evidence="2">The sequence shown here is derived from an EMBL/GenBank/DDBJ whole genome shotgun (WGS) entry which is preliminary data.</text>
</comment>
<reference evidence="2 3" key="2">
    <citation type="submission" date="2016-08" db="EMBL/GenBank/DDBJ databases">
        <title>Pervasive Adenine N6-methylation of Active Genes in Fungi.</title>
        <authorList>
            <consortium name="DOE Joint Genome Institute"/>
            <person name="Mondo S.J."/>
            <person name="Dannebaum R.O."/>
            <person name="Kuo R.C."/>
            <person name="Labutti K."/>
            <person name="Haridas S."/>
            <person name="Kuo A."/>
            <person name="Salamov A."/>
            <person name="Ahrendt S.R."/>
            <person name="Lipzen A."/>
            <person name="Sullivan W."/>
            <person name="Andreopoulos W.B."/>
            <person name="Clum A."/>
            <person name="Lindquist E."/>
            <person name="Daum C."/>
            <person name="Ramamoorthy G.K."/>
            <person name="Gryganskyi A."/>
            <person name="Culley D."/>
            <person name="Magnuson J.K."/>
            <person name="James T.Y."/>
            <person name="O'Malley M.A."/>
            <person name="Stajich J.E."/>
            <person name="Spatafora J.W."/>
            <person name="Visel A."/>
            <person name="Grigoriev I.V."/>
        </authorList>
    </citation>
    <scope>NUCLEOTIDE SEQUENCE [LARGE SCALE GENOMIC DNA]</scope>
    <source>
        <strain evidence="3">finn</strain>
    </source>
</reference>
<dbReference type="EMBL" id="MCFH01000008">
    <property type="protein sequence ID" value="ORX55924.1"/>
    <property type="molecule type" value="Genomic_DNA"/>
</dbReference>
<organism evidence="2 3">
    <name type="scientific">Piromyces finnis</name>
    <dbReference type="NCBI Taxonomy" id="1754191"/>
    <lineage>
        <taxon>Eukaryota</taxon>
        <taxon>Fungi</taxon>
        <taxon>Fungi incertae sedis</taxon>
        <taxon>Chytridiomycota</taxon>
        <taxon>Chytridiomycota incertae sedis</taxon>
        <taxon>Neocallimastigomycetes</taxon>
        <taxon>Neocallimastigales</taxon>
        <taxon>Neocallimastigaceae</taxon>
        <taxon>Piromyces</taxon>
    </lineage>
</organism>
<evidence type="ECO:0000313" key="3">
    <source>
        <dbReference type="Proteomes" id="UP000193719"/>
    </source>
</evidence>
<sequence>LTHEKLIWIHLYETIIDRLNYEDRELIHVNEIPNFNHIFKMLNDIHSTSSHQPRLQNDDQQVATLEEDRPTTPLITDPFLIDNFEEFDDHEYDRLIIDINRDVLLNDLENYDNSLITTIDRVQPHLVIFNLPERQKNILSFDITNFHKLSYMNCRFIYTYYYYYRMNFCGLCKKVFPYPLTGIKVWTIRLCSFCAFKNIISRKPWLCSINYNLDNDKKYKNKYYGFRLKNDKVENIKKYIILEFYFKPQVDLLINEKHNNTYKKENFERSINDYKNKLIQITKNLKKTNDETKRRREYELNKLIQSNIPNLQQKFDLTNLPYKLYSCIQFYLTKGTNSICYCPHTHPMEFMCLSDENAIEYEIRNSYLNLFEDYQYLKLIDILKMVKIHYQNTEIWNTIFRTLKYTYHISFEECQNCFLFHFWIMEFQKISYLLSKNEIHQYIDESIHNIVKIKETEEKINESIRVSWNKNINFLIEKKFYKKCNATNYEKFRNDAKKKFLKDNKNRFDDIPFLIVEAKNMGEDYINCLKYYVYKKEKLPKLNSLVYQNYINEKIDKLPIKIKNEIYNNIMNENGDKELKEIYYDYIYDKKSNCVNHSSICLDAAINDLQIRYKIISEEKKLNNELKFWFGENFIGYDSLQTEVSKKAYKDYIFTTSISNEYTEFDKKHFHILGYMLYKIELLNDILQRLLPNFNIDDMSDECLEIYNNYIGNYDSYLGKLDNENYICEKNYFIFCMNDYNHCQEYITLSSYMQYPYSQLSFITNDNINKSHFECFHEYLILNEFEEEELNKTLDSILKLESIKNQRYFIIIIKNTY</sequence>
<dbReference type="OrthoDB" id="10510198at2759"/>
<name>A0A1Y1VHR2_9FUNG</name>
<reference evidence="2 3" key="1">
    <citation type="submission" date="2016-08" db="EMBL/GenBank/DDBJ databases">
        <title>Genomes of anaerobic fungi encode conserved fungal cellulosomes for biomass hydrolysis.</title>
        <authorList>
            <consortium name="DOE Joint Genome Institute"/>
            <person name="Haitjema C.H."/>
            <person name="Gilmore S.P."/>
            <person name="Henske J.K."/>
            <person name="Solomon K.V."/>
            <person name="De Groot R."/>
            <person name="Kuo A."/>
            <person name="Mondo S.J."/>
            <person name="Salamov A.A."/>
            <person name="Labutti K."/>
            <person name="Zhao Z."/>
            <person name="Chiniquy J."/>
            <person name="Barry K."/>
            <person name="Brewer H.M."/>
            <person name="Purvine S.O."/>
            <person name="Wright A.T."/>
            <person name="Boxma B."/>
            <person name="Van Alen T."/>
            <person name="Hackstein J.H."/>
            <person name="Baker S.E."/>
            <person name="Grigoriev I.V."/>
            <person name="O'Malley M.A."/>
        </authorList>
    </citation>
    <scope>NUCLEOTIDE SEQUENCE [LARGE SCALE GENOMIC DNA]</scope>
    <source>
        <strain evidence="3">finn</strain>
    </source>
</reference>
<dbReference type="Proteomes" id="UP000193719">
    <property type="component" value="Unassembled WGS sequence"/>
</dbReference>
<feature type="coiled-coil region" evidence="1">
    <location>
        <begin position="264"/>
        <end position="291"/>
    </location>
</feature>
<dbReference type="AlphaFoldDB" id="A0A1Y1VHR2"/>